<evidence type="ECO:0000256" key="1">
    <source>
        <dbReference type="SAM" id="SignalP"/>
    </source>
</evidence>
<reference evidence="2 3" key="1">
    <citation type="submission" date="2020-04" db="EMBL/GenBank/DDBJ databases">
        <authorList>
            <person name="Alioto T."/>
            <person name="Alioto T."/>
            <person name="Gomez Garrido J."/>
        </authorList>
    </citation>
    <scope>NUCLEOTIDE SEQUENCE [LARGE SCALE GENOMIC DNA]</scope>
</reference>
<evidence type="ECO:0000313" key="2">
    <source>
        <dbReference type="EMBL" id="CAB3376925.1"/>
    </source>
</evidence>
<proteinExistence type="predicted"/>
<accession>A0A8S1D9M6</accession>
<dbReference type="AlphaFoldDB" id="A0A8S1D9M6"/>
<gene>
    <name evidence="2" type="ORF">CLODIP_2_CD10108</name>
</gene>
<comment type="caution">
    <text evidence="2">The sequence shown here is derived from an EMBL/GenBank/DDBJ whole genome shotgun (WGS) entry which is preliminary data.</text>
</comment>
<evidence type="ECO:0000313" key="3">
    <source>
        <dbReference type="Proteomes" id="UP000494165"/>
    </source>
</evidence>
<dbReference type="Proteomes" id="UP000494165">
    <property type="component" value="Unassembled WGS sequence"/>
</dbReference>
<sequence length="511" mass="58677">MLAVWFQSLLQITTAVEKTAIYLIFHASAEQGQTFRQSIYSLPSVKPHYKMGERLIPLSQNFPKVDWLAIKYKTMDMVADCVIKVVNEDKTVTEVRALISDLVIGSRCLLDLAAPISGMPNGKKCELIDDVEANVIKLAVEFIHLNGNLLSEVDNLDTCLELVRVAVEFEILGLGPFCVELLLNKFLSVQNIWSVFNSNYEYIFTAAACLKFLATKTKDCLQNESFHDLDEIPFRLFLSLKKMADVSEIELVSKILQISERKTDPRTFFRNYCLQKLRLLALKADDFSNLRQLFSYLSQEELRYLTIYTSPLKCCLKTLPPPTFCSNASERTTNKRLRTLTFVPEGDIQSPKDIFRAGNWFEPKGNLEFSLELRTKKCVKLTGFEIFCELDLEKEFLDDSREAENYTCNLQGEYSVSVFKESFCRKIEFPAKLEKDGWVFVAHCVIVPAGARLTLRLRIERPRFLRNLLASPDFQEHENTFFEPPKISVKTDEGDLTNDYCILKKISYSEM</sequence>
<evidence type="ECO:0008006" key="4">
    <source>
        <dbReference type="Google" id="ProtNLM"/>
    </source>
</evidence>
<dbReference type="EMBL" id="CADEPI010000137">
    <property type="protein sequence ID" value="CAB3376925.1"/>
    <property type="molecule type" value="Genomic_DNA"/>
</dbReference>
<feature type="signal peptide" evidence="1">
    <location>
        <begin position="1"/>
        <end position="15"/>
    </location>
</feature>
<name>A0A8S1D9M6_9INSE</name>
<keyword evidence="3" id="KW-1185">Reference proteome</keyword>
<keyword evidence="1" id="KW-0732">Signal</keyword>
<feature type="chain" id="PRO_5035738340" description="BTB domain-containing protein" evidence="1">
    <location>
        <begin position="16"/>
        <end position="511"/>
    </location>
</feature>
<organism evidence="2 3">
    <name type="scientific">Cloeon dipterum</name>
    <dbReference type="NCBI Taxonomy" id="197152"/>
    <lineage>
        <taxon>Eukaryota</taxon>
        <taxon>Metazoa</taxon>
        <taxon>Ecdysozoa</taxon>
        <taxon>Arthropoda</taxon>
        <taxon>Hexapoda</taxon>
        <taxon>Insecta</taxon>
        <taxon>Pterygota</taxon>
        <taxon>Palaeoptera</taxon>
        <taxon>Ephemeroptera</taxon>
        <taxon>Pisciforma</taxon>
        <taxon>Baetidae</taxon>
        <taxon>Cloeon</taxon>
    </lineage>
</organism>
<protein>
    <recommendedName>
        <fullName evidence="4">BTB domain-containing protein</fullName>
    </recommendedName>
</protein>